<dbReference type="InterPro" id="IPR057601">
    <property type="entry name" value="Oar-like_b-barrel"/>
</dbReference>
<organism evidence="9 11">
    <name type="scientific">Mucilaginibacter rubeus</name>
    <dbReference type="NCBI Taxonomy" id="2027860"/>
    <lineage>
        <taxon>Bacteria</taxon>
        <taxon>Pseudomonadati</taxon>
        <taxon>Bacteroidota</taxon>
        <taxon>Sphingobacteriia</taxon>
        <taxon>Sphingobacteriales</taxon>
        <taxon>Sphingobacteriaceae</taxon>
        <taxon>Mucilaginibacter</taxon>
    </lineage>
</organism>
<dbReference type="GO" id="GO:0015344">
    <property type="term" value="F:siderophore uptake transmembrane transporter activity"/>
    <property type="evidence" value="ECO:0007669"/>
    <property type="project" value="TreeGrafter"/>
</dbReference>
<keyword evidence="4" id="KW-0812">Transmembrane</keyword>
<dbReference type="Gene3D" id="2.60.40.1120">
    <property type="entry name" value="Carboxypeptidase-like, regulatory domain"/>
    <property type="match status" value="1"/>
</dbReference>
<evidence type="ECO:0000313" key="10">
    <source>
        <dbReference type="EMBL" id="QTE51771.1"/>
    </source>
</evidence>
<sequence>MKKLYFIILTLIIIGVGGVANAQITTSVLTGKVTDQKGTTLPGVTITVLNTSTGTRYGAQTNGEGRFSVNNINPGGPYTVTATFIGYKKDEKSDLTLQLGNATLNFILQDETTTLQEVKVKASAGPAKTGASTRIGQNQIRTAPSINRSLQDLTRNTPQSNNNSFQGTNFRYNNVTLDGAINNDAIGFSPSLGGQTNASGQVGSSTRTSPISLDAIQDIQVYVAPYDIKIGNVLGGSINAVTRSGTNDFSGAVYGYGRGSFMVGKNNVPANLGGDGSKLTDFHDYQTGIRLGFPIIKNKLFFFTNEELARRQDPVIRGLDHNGSANILSQADGDKLVTAFKSFTGGLDPGTYNNTTIFSNSNKFFNRLDWNIDDHNQLTIRNNTISSKATNLERDQQNFRFSGIDYTSHNNSTSTVAELKSRFSGNLSNSVVLGYSAVHDYRDPNSNPALPQIEITGRTPGTTIFMGTDREAAIFDMHQKTAEFTDNLTLTKGRHTFTFGTHNEFYNITYNFVNAWNGRVSYSSIENFVNNNPSRVRANFNYTNNTRDYILANPSAKFKVNLFSFYAQDEIQITDAFKLTAALRLDYADVPNKQPLSDKTTNATVDPNYGNTFTYTLPKNIKQNYLGNAEINPRVSFNYDVLGDQSVVLRGGSGFFTGRVPFAWFGYAFYNNGATYGAYDNQPSKSKTPFVAGTNPVQAPSNGGLNFVNQQNFNTSSAGKTQVDLIDNNFKMPQVWRSSLAVDYTTDNQWKFTVEGIYTKVIHDLKFQQVNTTDQVTYYPYDTQHLQPIFVNKGVNATYTNAYLLSNTNQGYRYSTTAQVGKFTQFDSQSALNFSVAYTYGHSKDVTNGIRNSMESNWQLNQALNPNNPGLANSNFDIRNRIVSNVNFKHDWDAGHNYTANFTFFFSAQSGNPYTYGFYPSAIDGTGQQVSLAYIPNRGETAKFFEDIVGGQTAVQQAAAFDAFIDGNKYLSGRRGKFTERNGAFTPWNNDLDFRFTQDFKFGNGKHKQVITFTYDIINLTNLLNKNWGRYYFSANTYNSTASVGLSPKTTPSFANAPSTYPTYTFQNPGVPYSVDLFSSRWQMQFGVRYSW</sequence>
<dbReference type="GO" id="GO:0009279">
    <property type="term" value="C:cell outer membrane"/>
    <property type="evidence" value="ECO:0007669"/>
    <property type="project" value="UniProtKB-SubCell"/>
</dbReference>
<proteinExistence type="predicted"/>
<dbReference type="EMBL" id="CP071880">
    <property type="protein sequence ID" value="QTE51771.1"/>
    <property type="molecule type" value="Genomic_DNA"/>
</dbReference>
<evidence type="ECO:0000256" key="1">
    <source>
        <dbReference type="ARBA" id="ARBA00004571"/>
    </source>
</evidence>
<dbReference type="RefSeq" id="WP_112653324.1">
    <property type="nucleotide sequence ID" value="NZ_CP043451.1"/>
</dbReference>
<keyword evidence="7" id="KW-0732">Signal</keyword>
<feature type="signal peptide" evidence="7">
    <location>
        <begin position="1"/>
        <end position="22"/>
    </location>
</feature>
<reference evidence="10 12" key="2">
    <citation type="submission" date="2021-03" db="EMBL/GenBank/DDBJ databases">
        <title>Mucilaginibacter strains isolated from gold and copper mining confer multi heavy-metal resistance.</title>
        <authorList>
            <person name="Li Y."/>
        </authorList>
    </citation>
    <scope>NUCLEOTIDE SEQUENCE [LARGE SCALE GENOMIC DNA]</scope>
    <source>
        <strain evidence="10 12">P2-4</strain>
    </source>
</reference>
<keyword evidence="9" id="KW-0675">Receptor</keyword>
<keyword evidence="6" id="KW-0998">Cell outer membrane</keyword>
<dbReference type="Pfam" id="PF13620">
    <property type="entry name" value="CarboxypepD_reg"/>
    <property type="match status" value="1"/>
</dbReference>
<evidence type="ECO:0000313" key="11">
    <source>
        <dbReference type="Proteomes" id="UP000250557"/>
    </source>
</evidence>
<dbReference type="Proteomes" id="UP000663940">
    <property type="component" value="Chromosome"/>
</dbReference>
<dbReference type="InterPro" id="IPR039426">
    <property type="entry name" value="TonB-dep_rcpt-like"/>
</dbReference>
<reference evidence="9 11" key="1">
    <citation type="submission" date="2019-08" db="EMBL/GenBank/DDBJ databases">
        <title>Comparative genome analysis confer to the adaptation heavy metal polluted environment.</title>
        <authorList>
            <person name="Li Y."/>
        </authorList>
    </citation>
    <scope>NUCLEOTIDE SEQUENCE [LARGE SCALE GENOMIC DNA]</scope>
    <source>
        <strain evidence="9 11">P2</strain>
    </source>
</reference>
<evidence type="ECO:0000256" key="7">
    <source>
        <dbReference type="SAM" id="SignalP"/>
    </source>
</evidence>
<dbReference type="PANTHER" id="PTHR30069:SF46">
    <property type="entry name" value="OAR PROTEIN"/>
    <property type="match status" value="1"/>
</dbReference>
<keyword evidence="2" id="KW-0813">Transport</keyword>
<feature type="domain" description="TonB-dependent transporter Oar-like beta-barrel" evidence="8">
    <location>
        <begin position="241"/>
        <end position="313"/>
    </location>
</feature>
<dbReference type="EMBL" id="CP043451">
    <property type="protein sequence ID" value="QEM05704.1"/>
    <property type="molecule type" value="Genomic_DNA"/>
</dbReference>
<feature type="chain" id="PRO_5042193389" evidence="7">
    <location>
        <begin position="23"/>
        <end position="1092"/>
    </location>
</feature>
<dbReference type="Pfam" id="PF25183">
    <property type="entry name" value="OMP_b-brl_4"/>
    <property type="match status" value="2"/>
</dbReference>
<dbReference type="Gene3D" id="2.40.170.20">
    <property type="entry name" value="TonB-dependent receptor, beta-barrel domain"/>
    <property type="match status" value="1"/>
</dbReference>
<evidence type="ECO:0000256" key="3">
    <source>
        <dbReference type="ARBA" id="ARBA00022452"/>
    </source>
</evidence>
<gene>
    <name evidence="9" type="ORF">DIU31_020130</name>
    <name evidence="10" type="ORF">J3L21_07350</name>
</gene>
<evidence type="ECO:0000259" key="8">
    <source>
        <dbReference type="Pfam" id="PF25183"/>
    </source>
</evidence>
<evidence type="ECO:0000313" key="9">
    <source>
        <dbReference type="EMBL" id="QEM05704.1"/>
    </source>
</evidence>
<feature type="domain" description="TonB-dependent transporter Oar-like beta-barrel" evidence="8">
    <location>
        <begin position="350"/>
        <end position="1025"/>
    </location>
</feature>
<comment type="subcellular location">
    <subcellularLocation>
        <location evidence="1">Cell outer membrane</location>
        <topology evidence="1">Multi-pass membrane protein</topology>
    </subcellularLocation>
</comment>
<dbReference type="AlphaFoldDB" id="A0AAE6MJR8"/>
<evidence type="ECO:0000256" key="6">
    <source>
        <dbReference type="ARBA" id="ARBA00023237"/>
    </source>
</evidence>
<evidence type="ECO:0000256" key="5">
    <source>
        <dbReference type="ARBA" id="ARBA00023136"/>
    </source>
</evidence>
<evidence type="ECO:0000256" key="2">
    <source>
        <dbReference type="ARBA" id="ARBA00022448"/>
    </source>
</evidence>
<keyword evidence="12" id="KW-1185">Reference proteome</keyword>
<dbReference type="PANTHER" id="PTHR30069">
    <property type="entry name" value="TONB-DEPENDENT OUTER MEMBRANE RECEPTOR"/>
    <property type="match status" value="1"/>
</dbReference>
<dbReference type="Proteomes" id="UP000250557">
    <property type="component" value="Chromosome"/>
</dbReference>
<keyword evidence="5" id="KW-0472">Membrane</keyword>
<dbReference type="SUPFAM" id="SSF49464">
    <property type="entry name" value="Carboxypeptidase regulatory domain-like"/>
    <property type="match status" value="1"/>
</dbReference>
<dbReference type="InterPro" id="IPR036942">
    <property type="entry name" value="Beta-barrel_TonB_sf"/>
</dbReference>
<evidence type="ECO:0000313" key="12">
    <source>
        <dbReference type="Proteomes" id="UP000663940"/>
    </source>
</evidence>
<dbReference type="GO" id="GO:0044718">
    <property type="term" value="P:siderophore transmembrane transport"/>
    <property type="evidence" value="ECO:0007669"/>
    <property type="project" value="TreeGrafter"/>
</dbReference>
<protein>
    <submittedName>
        <fullName evidence="10">Carboxypeptidase regulatory-like domain-containing protein</fullName>
    </submittedName>
    <submittedName>
        <fullName evidence="9">TonB-dependent receptor</fullName>
    </submittedName>
</protein>
<accession>A0AAE6MJR8</accession>
<dbReference type="SUPFAM" id="SSF56935">
    <property type="entry name" value="Porins"/>
    <property type="match status" value="1"/>
</dbReference>
<dbReference type="InterPro" id="IPR008969">
    <property type="entry name" value="CarboxyPept-like_regulatory"/>
</dbReference>
<keyword evidence="3" id="KW-1134">Transmembrane beta strand</keyword>
<name>A0AAE6MJR8_9SPHI</name>
<evidence type="ECO:0000256" key="4">
    <source>
        <dbReference type="ARBA" id="ARBA00022692"/>
    </source>
</evidence>